<dbReference type="InterPro" id="IPR006680">
    <property type="entry name" value="Amidohydro-rel"/>
</dbReference>
<dbReference type="Gene3D" id="2.30.40.10">
    <property type="entry name" value="Urease, subunit C, domain 1"/>
    <property type="match status" value="1"/>
</dbReference>
<keyword evidence="2 4" id="KW-0378">Hydrolase</keyword>
<sequence length="452" mass="51114">MSQLHLLNVCLPLEDPGSLFEIIINDDRYEKITKQPSYLQREDFKTLEALNSSSDSFIDCQGYVLLPGFVDAHMHLDKAYSLSKVPNASGTLQEAVINYRKQSPHFTVEEIEYRAMKTALNALSHGTTAIRTHVNFELPLGEDVVFRALTAVLNVKEKLKQYITIQVIPMFLLPDDDSKRELEWIEQAIKMGADGIGGAPHLAENHEKQIDGLFSLAEKYDKPIDLHVDESDDPNVCTLDYIIQKTMERQFHNRVVAGHLCSLAPMEQEKALSLIERMAAAQIGAVTLPGANMYLQGRFDQGIVRRGVTRIHEILQSGATLAAASDNVHDPFHPFGKADLLQIGLLTAYVAHLGSGEGLKQIIRMITEYPAKLLNLKNYGVRCGTKASFVLLKARSVEDIFTNLPVERYVFRNGKLLYQSKKAEHWNDRQLLMYQHETESRYAKFERNLQYV</sequence>
<name>A0A161ZVT6_9BACI</name>
<protein>
    <submittedName>
        <fullName evidence="4">Amidohydrolase</fullName>
    </submittedName>
</protein>
<evidence type="ECO:0000259" key="3">
    <source>
        <dbReference type="Pfam" id="PF01979"/>
    </source>
</evidence>
<proteinExistence type="predicted"/>
<dbReference type="PANTHER" id="PTHR32027:SF0">
    <property type="entry name" value="CYTOSINE DEAMINASE"/>
    <property type="match status" value="1"/>
</dbReference>
<gene>
    <name evidence="4" type="ORF">AZI98_03390</name>
</gene>
<reference evidence="4 5" key="1">
    <citation type="submission" date="2016-04" db="EMBL/GenBank/DDBJ databases">
        <title>Draft genome sequence of Aeribacillus pallidus 8m3 from petroleum reservoir.</title>
        <authorList>
            <person name="Poltaraus A.B."/>
            <person name="Nazina T.N."/>
            <person name="Tourova T.P."/>
            <person name="Malakho S.M."/>
            <person name="Korshunova A.V."/>
            <person name="Sokolova D.S."/>
        </authorList>
    </citation>
    <scope>NUCLEOTIDE SEQUENCE [LARGE SCALE GENOMIC DNA]</scope>
    <source>
        <strain evidence="4 5">8m3</strain>
    </source>
</reference>
<organism evidence="4 5">
    <name type="scientific">Aeribacillus pallidus</name>
    <dbReference type="NCBI Taxonomy" id="33936"/>
    <lineage>
        <taxon>Bacteria</taxon>
        <taxon>Bacillati</taxon>
        <taxon>Bacillota</taxon>
        <taxon>Bacilli</taxon>
        <taxon>Bacillales</taxon>
        <taxon>Bacillaceae</taxon>
        <taxon>Aeribacillus</taxon>
    </lineage>
</organism>
<keyword evidence="1" id="KW-0479">Metal-binding</keyword>
<dbReference type="SUPFAM" id="SSF51556">
    <property type="entry name" value="Metallo-dependent hydrolases"/>
    <property type="match status" value="1"/>
</dbReference>
<dbReference type="InterPro" id="IPR032466">
    <property type="entry name" value="Metal_Hydrolase"/>
</dbReference>
<dbReference type="RefSeq" id="WP_063386892.1">
    <property type="nucleotide sequence ID" value="NZ_LWBR01000009.1"/>
</dbReference>
<dbReference type="PANTHER" id="PTHR32027">
    <property type="entry name" value="CYTOSINE DEAMINASE"/>
    <property type="match status" value="1"/>
</dbReference>
<feature type="domain" description="Amidohydrolase-related" evidence="3">
    <location>
        <begin position="64"/>
        <end position="416"/>
    </location>
</feature>
<dbReference type="Proteomes" id="UP000076476">
    <property type="component" value="Unassembled WGS sequence"/>
</dbReference>
<keyword evidence="5" id="KW-1185">Reference proteome</keyword>
<comment type="caution">
    <text evidence="4">The sequence shown here is derived from an EMBL/GenBank/DDBJ whole genome shotgun (WGS) entry which is preliminary data.</text>
</comment>
<dbReference type="GO" id="GO:0046872">
    <property type="term" value="F:metal ion binding"/>
    <property type="evidence" value="ECO:0007669"/>
    <property type="project" value="UniProtKB-KW"/>
</dbReference>
<dbReference type="GO" id="GO:0019239">
    <property type="term" value="F:deaminase activity"/>
    <property type="evidence" value="ECO:0007669"/>
    <property type="project" value="UniProtKB-ARBA"/>
</dbReference>
<accession>A0A161ZVT6</accession>
<dbReference type="STRING" id="33936.AZI98_03390"/>
<dbReference type="FunFam" id="3.20.20.140:FF:000019">
    <property type="entry name" value="Cytosine deaminase"/>
    <property type="match status" value="1"/>
</dbReference>
<dbReference type="GO" id="GO:0016814">
    <property type="term" value="F:hydrolase activity, acting on carbon-nitrogen (but not peptide) bonds, in cyclic amidines"/>
    <property type="evidence" value="ECO:0007669"/>
    <property type="project" value="TreeGrafter"/>
</dbReference>
<dbReference type="InterPro" id="IPR011059">
    <property type="entry name" value="Metal-dep_hydrolase_composite"/>
</dbReference>
<dbReference type="Gene3D" id="3.20.20.140">
    <property type="entry name" value="Metal-dependent hydrolases"/>
    <property type="match status" value="1"/>
</dbReference>
<evidence type="ECO:0000313" key="5">
    <source>
        <dbReference type="Proteomes" id="UP000076476"/>
    </source>
</evidence>
<dbReference type="OrthoDB" id="9815027at2"/>
<dbReference type="AlphaFoldDB" id="A0A161ZVT6"/>
<dbReference type="Pfam" id="PF01979">
    <property type="entry name" value="Amidohydro_1"/>
    <property type="match status" value="1"/>
</dbReference>
<evidence type="ECO:0000313" key="4">
    <source>
        <dbReference type="EMBL" id="KZN97467.1"/>
    </source>
</evidence>
<dbReference type="CDD" id="cd01293">
    <property type="entry name" value="Bact_CD"/>
    <property type="match status" value="1"/>
</dbReference>
<evidence type="ECO:0000256" key="1">
    <source>
        <dbReference type="ARBA" id="ARBA00022723"/>
    </source>
</evidence>
<dbReference type="EMBL" id="LWBR01000009">
    <property type="protein sequence ID" value="KZN97467.1"/>
    <property type="molecule type" value="Genomic_DNA"/>
</dbReference>
<dbReference type="InterPro" id="IPR052349">
    <property type="entry name" value="Metallo-hydrolase_Enzymes"/>
</dbReference>
<evidence type="ECO:0000256" key="2">
    <source>
        <dbReference type="ARBA" id="ARBA00022801"/>
    </source>
</evidence>